<keyword evidence="3" id="KW-1185">Reference proteome</keyword>
<feature type="transmembrane region" description="Helical" evidence="1">
    <location>
        <begin position="54"/>
        <end position="71"/>
    </location>
</feature>
<keyword evidence="1" id="KW-0812">Transmembrane</keyword>
<proteinExistence type="predicted"/>
<keyword evidence="1" id="KW-1133">Transmembrane helix</keyword>
<name>A0A7W8FZE9_9GAMM</name>
<dbReference type="AlphaFoldDB" id="A0A7W8FZE9"/>
<accession>A0A7W8FZE9</accession>
<sequence length="75" mass="7993">MPIYSFAFVLALACAGFFYRAGDEEGSSGLLWGGVSLVVSLFVMLRLDGGMLGVGLAQLGVLASIVAFRLWRDPH</sequence>
<reference evidence="2 3" key="1">
    <citation type="submission" date="2020-08" db="EMBL/GenBank/DDBJ databases">
        <title>Genomic Encyclopedia of Type Strains, Phase IV (KMG-IV): sequencing the most valuable type-strain genomes for metagenomic binning, comparative biology and taxonomic classification.</title>
        <authorList>
            <person name="Goeker M."/>
        </authorList>
    </citation>
    <scope>NUCLEOTIDE SEQUENCE [LARGE SCALE GENOMIC DNA]</scope>
    <source>
        <strain evidence="2 3">DSM 24163</strain>
    </source>
</reference>
<gene>
    <name evidence="2" type="ORF">HNQ52_000089</name>
</gene>
<protein>
    <submittedName>
        <fullName evidence="2">Uncharacterized protein</fullName>
    </submittedName>
</protein>
<dbReference type="Proteomes" id="UP000521199">
    <property type="component" value="Unassembled WGS sequence"/>
</dbReference>
<comment type="caution">
    <text evidence="2">The sequence shown here is derived from an EMBL/GenBank/DDBJ whole genome shotgun (WGS) entry which is preliminary data.</text>
</comment>
<keyword evidence="1" id="KW-0472">Membrane</keyword>
<evidence type="ECO:0000313" key="2">
    <source>
        <dbReference type="EMBL" id="MBB5206573.1"/>
    </source>
</evidence>
<organism evidence="2 3">
    <name type="scientific">Chiayiivirga flava</name>
    <dbReference type="NCBI Taxonomy" id="659595"/>
    <lineage>
        <taxon>Bacteria</taxon>
        <taxon>Pseudomonadati</taxon>
        <taxon>Pseudomonadota</taxon>
        <taxon>Gammaproteobacteria</taxon>
        <taxon>Lysobacterales</taxon>
        <taxon>Lysobacteraceae</taxon>
        <taxon>Chiayiivirga</taxon>
    </lineage>
</organism>
<feature type="transmembrane region" description="Helical" evidence="1">
    <location>
        <begin position="30"/>
        <end position="47"/>
    </location>
</feature>
<evidence type="ECO:0000256" key="1">
    <source>
        <dbReference type="SAM" id="Phobius"/>
    </source>
</evidence>
<evidence type="ECO:0000313" key="3">
    <source>
        <dbReference type="Proteomes" id="UP000521199"/>
    </source>
</evidence>
<dbReference type="EMBL" id="JACHHP010000001">
    <property type="protein sequence ID" value="MBB5206573.1"/>
    <property type="molecule type" value="Genomic_DNA"/>
</dbReference>
<dbReference type="RefSeq" id="WP_183958679.1">
    <property type="nucleotide sequence ID" value="NZ_JACHHP010000001.1"/>
</dbReference>